<dbReference type="RefSeq" id="YP_009268729.1">
    <property type="nucleotide sequence ID" value="NC_030656.1"/>
</dbReference>
<evidence type="ECO:0000313" key="2">
    <source>
        <dbReference type="Proteomes" id="UP000203626"/>
    </source>
</evidence>
<dbReference type="EMBL" id="KU980965">
    <property type="protein sequence ID" value="ANS71098.1"/>
    <property type="molecule type" value="Genomic_DNA"/>
</dbReference>
<dbReference type="KEGG" id="vg:28340341"/>
<accession>A0A1B1MR95</accession>
<reference evidence="1 2" key="1">
    <citation type="journal article" date="2016" name="J. Gen. Virol.">
        <title>Genomic characterization of a novel poxvirus from a flying fox: evidence for a new genus?</title>
        <authorList>
            <person name="O'Dea M.A."/>
            <person name="Tu S.L."/>
            <person name="Pang S."/>
            <person name="De Ridder T."/>
            <person name="Jackson B."/>
            <person name="Upton C."/>
        </authorList>
    </citation>
    <scope>NUCLEOTIDE SEQUENCE [LARGE SCALE GENOMIC DNA]</scope>
    <source>
        <strain evidence="1 2">Australia</strain>
    </source>
</reference>
<name>A0A1B1MR95_9POXV</name>
<proteinExistence type="predicted"/>
<gene>
    <name evidence="1" type="ORF">PTPV-Aus-014</name>
</gene>
<dbReference type="GeneID" id="28340341"/>
<organism evidence="1 2">
    <name type="scientific">Pteropox virus</name>
    <dbReference type="NCBI Taxonomy" id="1873698"/>
    <lineage>
        <taxon>Viruses</taxon>
        <taxon>Varidnaviria</taxon>
        <taxon>Bamfordvirae</taxon>
        <taxon>Nucleocytoviricota</taxon>
        <taxon>Pokkesviricetes</taxon>
        <taxon>Chitovirales</taxon>
        <taxon>Poxviridae</taxon>
        <taxon>Chordopoxvirinae</taxon>
        <taxon>Pteropopoxvirus</taxon>
        <taxon>Pteropopoxvirus pteropox</taxon>
    </lineage>
</organism>
<dbReference type="Proteomes" id="UP000203626">
    <property type="component" value="Segment"/>
</dbReference>
<sequence>MMAQILNFVSNRFYYDRGNFELEIQEGILDLARSIEAVANLPRQEGAVRTIHGDEYFVIETARRQNGDREENNQQILQPDNQFDNLDGNVEIPLVQQNQQPVQPVLLPPPNQLVDDVQDQADSPMLAQSSNHMNTQEDVLSSDMLNLFDDIEWNDEFIQQVLNNPETIFPISEFDPNMDISCYENLDDM</sequence>
<protein>
    <submittedName>
        <fullName evidence="1">Uncharacterized protein</fullName>
    </submittedName>
</protein>
<keyword evidence="2" id="KW-1185">Reference proteome</keyword>
<evidence type="ECO:0000313" key="1">
    <source>
        <dbReference type="EMBL" id="ANS71098.1"/>
    </source>
</evidence>